<keyword evidence="6 7" id="KW-0998">Cell outer membrane</keyword>
<evidence type="ECO:0000256" key="2">
    <source>
        <dbReference type="ARBA" id="ARBA00022448"/>
    </source>
</evidence>
<keyword evidence="8" id="KW-0732">Signal</keyword>
<evidence type="ECO:0000256" key="3">
    <source>
        <dbReference type="ARBA" id="ARBA00022452"/>
    </source>
</evidence>
<keyword evidence="10" id="KW-0378">Hydrolase</keyword>
<dbReference type="InterPro" id="IPR036942">
    <property type="entry name" value="Beta-barrel_TonB_sf"/>
</dbReference>
<evidence type="ECO:0000259" key="9">
    <source>
        <dbReference type="Pfam" id="PF07715"/>
    </source>
</evidence>
<dbReference type="RefSeq" id="WP_347925660.1">
    <property type="nucleotide sequence ID" value="NZ_CP157199.1"/>
</dbReference>
<dbReference type="AlphaFoldDB" id="A0AAU7BWF1"/>
<dbReference type="Pfam" id="PF07715">
    <property type="entry name" value="Plug"/>
    <property type="match status" value="1"/>
</dbReference>
<proteinExistence type="inferred from homology"/>
<dbReference type="SUPFAM" id="SSF56935">
    <property type="entry name" value="Porins"/>
    <property type="match status" value="1"/>
</dbReference>
<name>A0AAU7BWF1_9FLAO</name>
<dbReference type="InterPro" id="IPR012910">
    <property type="entry name" value="Plug_dom"/>
</dbReference>
<dbReference type="InterPro" id="IPR039426">
    <property type="entry name" value="TonB-dep_rcpt-like"/>
</dbReference>
<reference evidence="10" key="1">
    <citation type="submission" date="2024-05" db="EMBL/GenBank/DDBJ databases">
        <title>Pontimicrobium maritimus sp. nov., isolated form sea water.</title>
        <authorList>
            <person name="Muhammad N."/>
            <person name="Vuong T.Q."/>
            <person name="Han H.L."/>
            <person name="Kim S.-G."/>
        </authorList>
    </citation>
    <scope>NUCLEOTIDE SEQUENCE</scope>
    <source>
        <strain evidence="10">SW4</strain>
    </source>
</reference>
<dbReference type="Pfam" id="PF13715">
    <property type="entry name" value="CarbopepD_reg_2"/>
    <property type="match status" value="1"/>
</dbReference>
<feature type="domain" description="TonB-dependent receptor plug" evidence="9">
    <location>
        <begin position="278"/>
        <end position="354"/>
    </location>
</feature>
<keyword evidence="4 7" id="KW-0812">Transmembrane</keyword>
<dbReference type="Gene3D" id="2.40.170.20">
    <property type="entry name" value="TonB-dependent receptor, beta-barrel domain"/>
    <property type="match status" value="1"/>
</dbReference>
<accession>A0AAU7BWF1</accession>
<keyword evidence="10" id="KW-0121">Carboxypeptidase</keyword>
<evidence type="ECO:0000256" key="8">
    <source>
        <dbReference type="SAM" id="SignalP"/>
    </source>
</evidence>
<dbReference type="SUPFAM" id="SSF49464">
    <property type="entry name" value="Carboxypeptidase regulatory domain-like"/>
    <property type="match status" value="1"/>
</dbReference>
<keyword evidence="2 7" id="KW-0813">Transport</keyword>
<dbReference type="Gene3D" id="2.60.40.1120">
    <property type="entry name" value="Carboxypeptidase-like, regulatory domain"/>
    <property type="match status" value="1"/>
</dbReference>
<feature type="chain" id="PRO_5043873636" evidence="8">
    <location>
        <begin position="20"/>
        <end position="921"/>
    </location>
</feature>
<evidence type="ECO:0000256" key="7">
    <source>
        <dbReference type="PROSITE-ProRule" id="PRU01360"/>
    </source>
</evidence>
<feature type="signal peptide" evidence="8">
    <location>
        <begin position="1"/>
        <end position="19"/>
    </location>
</feature>
<sequence length="921" mass="103706">MKKFLLSMLFCLFVIGAKAQSTTETISITYDNETIEEVFSRIEKQTSYRFYFHSKWLDNKRISGNYNNKTVAYIVEEILKTTNSNFYITDDKKIILTGNIVVYNSLPEGFNKRKKSSEIKTIDATSDVPVFFDEKKSNNSTQIETVRVGRANKTSTKKVFTLSGRVIDFGAGTTLSNVSLRVIGTSTGVTTNSNGFYSLELPLGEHILEITSLGFQKVQKRLLIYNDGNLDFELFEDLEELDEVLIEADVDENTRGIITGLTKLDVKNIKTIPLVLGERDILKVATTLPGISKAGEGSSGYNVRGGKEDQNLILLDGAVIYNPSHFFGLFSALNPFSIGEVNIYKGNIPAEFGGRLSSVFDLKTKKADKSKITGEASVGPVTSNVSLEIPIVKEKSSLLVGARGAYSNWVLKLLDDKEISKSSASFYDFIAKYDHEINDKNDLSVTGYFSKDNFSISSDSLFSYKNRLVSLKWNTEINKKNTGSLQLTNSNYSFNIEYDGEAVNDFNLGYNLNETELKLKVKYLYNKNLSFDYGVSGKLYNINPGEKKPMGNTSIVATTIIPKEKALESAAFISTKYNITDNLAVNAGIRYVNYTFLGEIAQRTYIKDEPKSTTTIKDTLYYSKNEVVKTYGGPEARVSARYFITPDISIKASYSNMYQFIHTLSNNTTASPIDTWKLSDLNIEPQKSQQYSLGLFTNFNDNLYEVSLEGYYKNTNNVLDYKVGAELLLNSTLETEVLQGKGKSYGLELLLKKSKGNLNGWIGYTYSQSLIKLDSPFPEEVINKGRYFPANFDKPHDFSLVSNFKFTKRFSASMNFVYQTGRPVTYPIGSYYQNGQEIVVYSDRNKFRIPDYYRLDLSFNVEGNHKTNKLAHSFWNISVYNVLGRNNPYSVFFVTEDGEINAKQASIFSIPIPTITYNLKF</sequence>
<keyword evidence="3 7" id="KW-1134">Transmembrane beta strand</keyword>
<dbReference type="InterPro" id="IPR037066">
    <property type="entry name" value="Plug_dom_sf"/>
</dbReference>
<dbReference type="GO" id="GO:0009279">
    <property type="term" value="C:cell outer membrane"/>
    <property type="evidence" value="ECO:0007669"/>
    <property type="project" value="UniProtKB-SubCell"/>
</dbReference>
<keyword evidence="5 7" id="KW-0472">Membrane</keyword>
<dbReference type="InterPro" id="IPR008969">
    <property type="entry name" value="CarboxyPept-like_regulatory"/>
</dbReference>
<protein>
    <submittedName>
        <fullName evidence="10">Carboxypeptidase-like regulatory domain-containing protein</fullName>
    </submittedName>
</protein>
<dbReference type="EMBL" id="CP157199">
    <property type="protein sequence ID" value="XBG62439.1"/>
    <property type="molecule type" value="Genomic_DNA"/>
</dbReference>
<dbReference type="GO" id="GO:0004180">
    <property type="term" value="F:carboxypeptidase activity"/>
    <property type="evidence" value="ECO:0007669"/>
    <property type="project" value="UniProtKB-KW"/>
</dbReference>
<evidence type="ECO:0000256" key="4">
    <source>
        <dbReference type="ARBA" id="ARBA00022692"/>
    </source>
</evidence>
<gene>
    <name evidence="10" type="ORF">ABGB03_05920</name>
</gene>
<evidence type="ECO:0000256" key="6">
    <source>
        <dbReference type="ARBA" id="ARBA00023237"/>
    </source>
</evidence>
<evidence type="ECO:0000313" key="10">
    <source>
        <dbReference type="EMBL" id="XBG62439.1"/>
    </source>
</evidence>
<dbReference type="Gene3D" id="2.170.130.10">
    <property type="entry name" value="TonB-dependent receptor, plug domain"/>
    <property type="match status" value="1"/>
</dbReference>
<keyword evidence="10" id="KW-0645">Protease</keyword>
<evidence type="ECO:0000256" key="1">
    <source>
        <dbReference type="ARBA" id="ARBA00004571"/>
    </source>
</evidence>
<comment type="subcellular location">
    <subcellularLocation>
        <location evidence="1 7">Cell outer membrane</location>
        <topology evidence="1 7">Multi-pass membrane protein</topology>
    </subcellularLocation>
</comment>
<organism evidence="10">
    <name type="scientific">Pontimicrobium sp. SW4</name>
    <dbReference type="NCBI Taxonomy" id="3153519"/>
    <lineage>
        <taxon>Bacteria</taxon>
        <taxon>Pseudomonadati</taxon>
        <taxon>Bacteroidota</taxon>
        <taxon>Flavobacteriia</taxon>
        <taxon>Flavobacteriales</taxon>
        <taxon>Flavobacteriaceae</taxon>
        <taxon>Pontimicrobium</taxon>
    </lineage>
</organism>
<dbReference type="PROSITE" id="PS52016">
    <property type="entry name" value="TONB_DEPENDENT_REC_3"/>
    <property type="match status" value="1"/>
</dbReference>
<dbReference type="Gene3D" id="3.55.50.30">
    <property type="match status" value="1"/>
</dbReference>
<evidence type="ECO:0000256" key="5">
    <source>
        <dbReference type="ARBA" id="ARBA00023136"/>
    </source>
</evidence>
<comment type="similarity">
    <text evidence="7">Belongs to the TonB-dependent receptor family.</text>
</comment>